<organism evidence="8 9">
    <name type="scientific">Dermatophagoides pteronyssinus</name>
    <name type="common">European house dust mite</name>
    <dbReference type="NCBI Taxonomy" id="6956"/>
    <lineage>
        <taxon>Eukaryota</taxon>
        <taxon>Metazoa</taxon>
        <taxon>Ecdysozoa</taxon>
        <taxon>Arthropoda</taxon>
        <taxon>Chelicerata</taxon>
        <taxon>Arachnida</taxon>
        <taxon>Acari</taxon>
        <taxon>Acariformes</taxon>
        <taxon>Sarcoptiformes</taxon>
        <taxon>Astigmata</taxon>
        <taxon>Psoroptidia</taxon>
        <taxon>Analgoidea</taxon>
        <taxon>Pyroglyphidae</taxon>
        <taxon>Dermatophagoidinae</taxon>
        <taxon>Dermatophagoides</taxon>
    </lineage>
</organism>
<evidence type="ECO:0000256" key="3">
    <source>
        <dbReference type="ARBA" id="ARBA00022537"/>
    </source>
</evidence>
<feature type="domain" description="LEM" evidence="7">
    <location>
        <begin position="384"/>
        <end position="429"/>
    </location>
</feature>
<evidence type="ECO:0000256" key="5">
    <source>
        <dbReference type="ARBA" id="ARBA00023298"/>
    </source>
</evidence>
<evidence type="ECO:0000259" key="7">
    <source>
        <dbReference type="PROSITE" id="PS50954"/>
    </source>
</evidence>
<feature type="region of interest" description="Disordered" evidence="6">
    <location>
        <begin position="203"/>
        <end position="242"/>
    </location>
</feature>
<dbReference type="PROSITE" id="PS50954">
    <property type="entry name" value="LEM"/>
    <property type="match status" value="1"/>
</dbReference>
<proteinExistence type="predicted"/>
<evidence type="ECO:0000256" key="1">
    <source>
        <dbReference type="ARBA" id="ARBA00004175"/>
    </source>
</evidence>
<dbReference type="InterPro" id="IPR036770">
    <property type="entry name" value="Ankyrin_rpt-contain_sf"/>
</dbReference>
<dbReference type="InterPro" id="IPR011015">
    <property type="entry name" value="LEM/LEM-like_dom_sf"/>
</dbReference>
<keyword evidence="9" id="KW-1185">Reference proteome</keyword>
<feature type="compositionally biased region" description="Low complexity" evidence="6">
    <location>
        <begin position="215"/>
        <end position="229"/>
    </location>
</feature>
<comment type="subcellular location">
    <subcellularLocation>
        <location evidence="1">Target cell membrane</location>
    </subcellularLocation>
</comment>
<feature type="compositionally biased region" description="Basic and acidic residues" evidence="6">
    <location>
        <begin position="314"/>
        <end position="326"/>
    </location>
</feature>
<evidence type="ECO:0000313" key="9">
    <source>
        <dbReference type="Proteomes" id="UP000887458"/>
    </source>
</evidence>
<keyword evidence="5" id="KW-1053">Target membrane</keyword>
<feature type="region of interest" description="Disordered" evidence="6">
    <location>
        <begin position="297"/>
        <end position="326"/>
    </location>
</feature>
<dbReference type="SUPFAM" id="SSF48403">
    <property type="entry name" value="Ankyrin repeat"/>
    <property type="match status" value="1"/>
</dbReference>
<protein>
    <recommendedName>
        <fullName evidence="7">LEM domain-containing protein</fullName>
    </recommendedName>
</protein>
<name>A0ABQ8JFX9_DERPT</name>
<dbReference type="PANTHER" id="PTHR46427">
    <property type="entry name" value="ANKYRIN REPEAT AND LEM DOMAIN-CONTAINING PROTEIN 1"/>
    <property type="match status" value="1"/>
</dbReference>
<reference evidence="8 9" key="2">
    <citation type="journal article" date="2022" name="Mol. Biol. Evol.">
        <title>Comparative Genomics Reveals Insights into the Divergent Evolution of Astigmatic Mites and Household Pest Adaptations.</title>
        <authorList>
            <person name="Xiong Q."/>
            <person name="Wan A.T."/>
            <person name="Liu X."/>
            <person name="Fung C.S."/>
            <person name="Xiao X."/>
            <person name="Malainual N."/>
            <person name="Hou J."/>
            <person name="Wang L."/>
            <person name="Wang M."/>
            <person name="Yang K.Y."/>
            <person name="Cui Y."/>
            <person name="Leung E.L."/>
            <person name="Nong W."/>
            <person name="Shin S.K."/>
            <person name="Au S.W."/>
            <person name="Jeong K.Y."/>
            <person name="Chew F.T."/>
            <person name="Hui J.H."/>
            <person name="Leung T.F."/>
            <person name="Tungtrongchitr A."/>
            <person name="Zhong N."/>
            <person name="Liu Z."/>
            <person name="Tsui S.K."/>
        </authorList>
    </citation>
    <scope>NUCLEOTIDE SEQUENCE [LARGE SCALE GENOMIC DNA]</scope>
    <source>
        <strain evidence="8">Derp</strain>
    </source>
</reference>
<dbReference type="EMBL" id="NJHN03000043">
    <property type="protein sequence ID" value="KAH9421332.1"/>
    <property type="molecule type" value="Genomic_DNA"/>
</dbReference>
<keyword evidence="3" id="KW-1052">Target cell membrane</keyword>
<keyword evidence="5" id="KW-0472">Membrane</keyword>
<sequence length="701" mass="81115">MSTSIDQSMAIMEIVQSINQAITSDNLSQFKEIIEPYGNDINQYIIEDDESDTQMNILHIIASRENSIDVDIRSNIFHKFIDIMRGYDHFDIDYRASIDGQYNMTAAHIAIQWQNISMLKALIFHGTDLLICDCNGQNVQDYARNVGNDQLFQLVKQSIYESIESRLEFSRPNPYNHYDHNENENDYYYAVRRPVAQDNVDDYNYQIDNDDDDVNSSLAHQSSSSAISSMDYPKSPSIGRQSSANLSSISLNQLPVDRFNSNISIATLPSEANSTSSSSFRSFQELLNQAFYHHHHHSSQQIVATTNNDSNINKNDDNHRKDESTMINDKDKKSIINNSFETVTVWKDDVELVEHRYESVASPLNLDISNESSSSTQSTASSIEEFILKMNDTQLRQELNHVGFEISGPLNAQTRRCYQRKFHKLCKEHEQKQQTESSVPEINEISTENNNEILTKMANYNIEFDLIRSRKFPFIESQKYEMQLIEQFSTNNNSEFSTCKNGKKKFTIKSNQTYFVYLLLDPSITKNLPAQVNLLLRTCDQTMMNNDDDSMNKFSEMINDYRLFYRFISSIFYVGKGKNDRPYQHFIDAYSERIKQQQQQQSKTTKLDIKPKIKRIWSIWDQGLGPISLHDCQGITSDEAQTREALIIETIGLFNLTNQIAGTYRQRLQLNTRQKSLLGTYLLYKFFIMYLLAGERQIPIP</sequence>
<comment type="caution">
    <text evidence="8">The sequence shown here is derived from an EMBL/GenBank/DDBJ whole genome shotgun (WGS) entry which is preliminary data.</text>
</comment>
<evidence type="ECO:0000313" key="8">
    <source>
        <dbReference type="EMBL" id="KAH9421332.1"/>
    </source>
</evidence>
<keyword evidence="4" id="KW-0800">Toxin</keyword>
<dbReference type="InterPro" id="IPR003887">
    <property type="entry name" value="LEM_dom"/>
</dbReference>
<accession>A0ABQ8JFX9</accession>
<dbReference type="Gene3D" id="1.25.40.20">
    <property type="entry name" value="Ankyrin repeat-containing domain"/>
    <property type="match status" value="1"/>
</dbReference>
<evidence type="ECO:0000256" key="4">
    <source>
        <dbReference type="ARBA" id="ARBA00023028"/>
    </source>
</evidence>
<reference evidence="8 9" key="1">
    <citation type="journal article" date="2018" name="J. Allergy Clin. Immunol.">
        <title>High-quality assembly of Dermatophagoides pteronyssinus genome and transcriptome reveals a wide range of novel allergens.</title>
        <authorList>
            <person name="Liu X.Y."/>
            <person name="Yang K.Y."/>
            <person name="Wang M.Q."/>
            <person name="Kwok J.S."/>
            <person name="Zeng X."/>
            <person name="Yang Z."/>
            <person name="Xiao X.J."/>
            <person name="Lau C.P."/>
            <person name="Li Y."/>
            <person name="Huang Z.M."/>
            <person name="Ba J.G."/>
            <person name="Yim A.K."/>
            <person name="Ouyang C.Y."/>
            <person name="Ngai S.M."/>
            <person name="Chan T.F."/>
            <person name="Leung E.L."/>
            <person name="Liu L."/>
            <person name="Liu Z.G."/>
            <person name="Tsui S.K."/>
        </authorList>
    </citation>
    <scope>NUCLEOTIDE SEQUENCE [LARGE SCALE GENOMIC DNA]</scope>
    <source>
        <strain evidence="8">Derp</strain>
    </source>
</reference>
<dbReference type="Gene3D" id="1.10.720.40">
    <property type="match status" value="1"/>
</dbReference>
<dbReference type="Pfam" id="PF22945">
    <property type="entry name" value="LEM-3_GIY-YIG"/>
    <property type="match status" value="1"/>
</dbReference>
<keyword evidence="4" id="KW-0638">Presynaptic neurotoxin</keyword>
<keyword evidence="4" id="KW-0528">Neurotoxin</keyword>
<evidence type="ECO:0000256" key="6">
    <source>
        <dbReference type="SAM" id="MobiDB-lite"/>
    </source>
</evidence>
<keyword evidence="2" id="KW-0268">Exocytosis</keyword>
<dbReference type="Proteomes" id="UP000887458">
    <property type="component" value="Unassembled WGS sequence"/>
</dbReference>
<dbReference type="PANTHER" id="PTHR46427:SF1">
    <property type="entry name" value="ANKYRIN REPEAT AND LEM DOMAIN-CONTAINING PROTEIN 1"/>
    <property type="match status" value="1"/>
</dbReference>
<evidence type="ECO:0000256" key="2">
    <source>
        <dbReference type="ARBA" id="ARBA00022483"/>
    </source>
</evidence>
<gene>
    <name evidence="8" type="ORF">DERP_013782</name>
</gene>
<dbReference type="InterPro" id="IPR034998">
    <property type="entry name" value="ANKLE1"/>
</dbReference>